<comment type="subcellular location">
    <subcellularLocation>
        <location evidence="1">Cell membrane</location>
        <topology evidence="1">Multi-pass membrane protein</topology>
    </subcellularLocation>
</comment>
<evidence type="ECO:0008006" key="11">
    <source>
        <dbReference type="Google" id="ProtNLM"/>
    </source>
</evidence>
<proteinExistence type="inferred from homology"/>
<comment type="caution">
    <text evidence="9">The sequence shown here is derived from an EMBL/GenBank/DDBJ whole genome shotgun (WGS) entry which is preliminary data.</text>
</comment>
<evidence type="ECO:0000256" key="6">
    <source>
        <dbReference type="ARBA" id="ARBA00023136"/>
    </source>
</evidence>
<name>A0A834U5I1_VESPE</name>
<evidence type="ECO:0000256" key="2">
    <source>
        <dbReference type="ARBA" id="ARBA00005327"/>
    </source>
</evidence>
<evidence type="ECO:0000256" key="4">
    <source>
        <dbReference type="ARBA" id="ARBA00022692"/>
    </source>
</evidence>
<dbReference type="AlphaFoldDB" id="A0A834U5I1"/>
<keyword evidence="5 8" id="KW-1133">Transmembrane helix</keyword>
<dbReference type="PANTHER" id="PTHR21421">
    <property type="entry name" value="GUSTATORY RECEPTOR"/>
    <property type="match status" value="1"/>
</dbReference>
<protein>
    <recommendedName>
        <fullName evidence="11">Gustatory receptor</fullName>
    </recommendedName>
</protein>
<keyword evidence="3" id="KW-1003">Cell membrane</keyword>
<evidence type="ECO:0000256" key="3">
    <source>
        <dbReference type="ARBA" id="ARBA00022475"/>
    </source>
</evidence>
<sequence>MKCNLKKEIESANKMRATFWTDTKLHPPVTIHVKSPKSNLQLSRFDTLKTDVENPEVSDLNVSLVNNFNPATDSFHASVKPIILLANCFSMLPVSGVNTPDASYLKFTWYSPKLLYTIASFLGAIVMTIFNILQFTKTGINSMKTTSLVFYGTSLIASLLFLKLAKLWPCLALTWEKIEREFMFRHRRVSRISLAGRFKLITAIVMTLAMIEHTLSVLKGFSYAMTCVKYRSDSDVIAEYFESQFPQVFSQMSYSLWKAILVDIINMLSTFSWNFVDLFLILVSMALADQFQQLNSRLNSVRGKAMPDWWWAEARNDYNHLASLTRRVDSHISTIVFLSFATDLYFICIQLLFSFNLQRSHIQKIYFCFSFGFLVTRTTAVSLYAASVNDESRLPAPILYSVSSANYSTEVMRFLTQVTTDSISLTGMKFFSVTRGLVLTIAGTIVTYELVLVQINNIQQTIQSNITNICEVTMLIL</sequence>
<keyword evidence="7" id="KW-0675">Receptor</keyword>
<reference evidence="9" key="1">
    <citation type="journal article" date="2020" name="G3 (Bethesda)">
        <title>High-Quality Assemblies for Three Invasive Social Wasps from the &lt;i&gt;Vespula&lt;/i&gt; Genus.</title>
        <authorList>
            <person name="Harrop T.W.R."/>
            <person name="Guhlin J."/>
            <person name="McLaughlin G.M."/>
            <person name="Permina E."/>
            <person name="Stockwell P."/>
            <person name="Gilligan J."/>
            <person name="Le Lec M.F."/>
            <person name="Gruber M.A.M."/>
            <person name="Quinn O."/>
            <person name="Lovegrove M."/>
            <person name="Duncan E.J."/>
            <person name="Remnant E.J."/>
            <person name="Van Eeckhoven J."/>
            <person name="Graham B."/>
            <person name="Knapp R.A."/>
            <person name="Langford K.W."/>
            <person name="Kronenberg Z."/>
            <person name="Press M.O."/>
            <person name="Eacker S.M."/>
            <person name="Wilson-Rankin E.E."/>
            <person name="Purcell J."/>
            <person name="Lester P.J."/>
            <person name="Dearden P.K."/>
        </authorList>
    </citation>
    <scope>NUCLEOTIDE SEQUENCE</scope>
    <source>
        <strain evidence="9">Volc-1</strain>
    </source>
</reference>
<feature type="transmembrane region" description="Helical" evidence="8">
    <location>
        <begin position="332"/>
        <end position="353"/>
    </location>
</feature>
<feature type="transmembrane region" description="Helical" evidence="8">
    <location>
        <begin position="148"/>
        <end position="173"/>
    </location>
</feature>
<dbReference type="GO" id="GO:0008527">
    <property type="term" value="F:taste receptor activity"/>
    <property type="evidence" value="ECO:0007669"/>
    <property type="project" value="InterPro"/>
</dbReference>
<feature type="transmembrane region" description="Helical" evidence="8">
    <location>
        <begin position="365"/>
        <end position="386"/>
    </location>
</feature>
<dbReference type="PANTHER" id="PTHR21421:SF29">
    <property type="entry name" value="GUSTATORY RECEPTOR 5A FOR TREHALOSE-RELATED"/>
    <property type="match status" value="1"/>
</dbReference>
<dbReference type="EMBL" id="JACSDY010000010">
    <property type="protein sequence ID" value="KAF7417270.1"/>
    <property type="molecule type" value="Genomic_DNA"/>
</dbReference>
<dbReference type="InterPro" id="IPR009318">
    <property type="entry name" value="Gustatory_rcpt"/>
</dbReference>
<evidence type="ECO:0000256" key="1">
    <source>
        <dbReference type="ARBA" id="ARBA00004651"/>
    </source>
</evidence>
<accession>A0A834U5I1</accession>
<evidence type="ECO:0000256" key="5">
    <source>
        <dbReference type="ARBA" id="ARBA00022989"/>
    </source>
</evidence>
<gene>
    <name evidence="9" type="ORF">H0235_011801</name>
</gene>
<dbReference type="GO" id="GO:0050916">
    <property type="term" value="P:sensory perception of sweet taste"/>
    <property type="evidence" value="ECO:0007669"/>
    <property type="project" value="UniProtKB-ARBA"/>
</dbReference>
<keyword evidence="10" id="KW-1185">Reference proteome</keyword>
<keyword evidence="4 8" id="KW-0812">Transmembrane</keyword>
<feature type="transmembrane region" description="Helical" evidence="8">
    <location>
        <begin position="114"/>
        <end position="136"/>
    </location>
</feature>
<evidence type="ECO:0000256" key="8">
    <source>
        <dbReference type="SAM" id="Phobius"/>
    </source>
</evidence>
<comment type="similarity">
    <text evidence="2">Belongs to the insect chemoreceptor superfamily. Gustatory receptor (GR) family. Gr5a subfamily.</text>
</comment>
<dbReference type="Proteomes" id="UP000600918">
    <property type="component" value="Unassembled WGS sequence"/>
</dbReference>
<keyword evidence="6 8" id="KW-0472">Membrane</keyword>
<dbReference type="GO" id="GO:0005886">
    <property type="term" value="C:plasma membrane"/>
    <property type="evidence" value="ECO:0007669"/>
    <property type="project" value="UniProtKB-SubCell"/>
</dbReference>
<organism evidence="9 10">
    <name type="scientific">Vespula pensylvanica</name>
    <name type="common">Western yellow jacket</name>
    <name type="synonym">Wasp</name>
    <dbReference type="NCBI Taxonomy" id="30213"/>
    <lineage>
        <taxon>Eukaryota</taxon>
        <taxon>Metazoa</taxon>
        <taxon>Ecdysozoa</taxon>
        <taxon>Arthropoda</taxon>
        <taxon>Hexapoda</taxon>
        <taxon>Insecta</taxon>
        <taxon>Pterygota</taxon>
        <taxon>Neoptera</taxon>
        <taxon>Endopterygota</taxon>
        <taxon>Hymenoptera</taxon>
        <taxon>Apocrita</taxon>
        <taxon>Aculeata</taxon>
        <taxon>Vespoidea</taxon>
        <taxon>Vespidae</taxon>
        <taxon>Vespinae</taxon>
        <taxon>Vespula</taxon>
    </lineage>
</organism>
<feature type="transmembrane region" description="Helical" evidence="8">
    <location>
        <begin position="194"/>
        <end position="211"/>
    </location>
</feature>
<evidence type="ECO:0000313" key="10">
    <source>
        <dbReference type="Proteomes" id="UP000600918"/>
    </source>
</evidence>
<evidence type="ECO:0000313" key="9">
    <source>
        <dbReference type="EMBL" id="KAF7417270.1"/>
    </source>
</evidence>
<evidence type="ECO:0000256" key="7">
    <source>
        <dbReference type="ARBA" id="ARBA00023170"/>
    </source>
</evidence>
<dbReference type="PIRSF" id="PIRSF038981">
    <property type="entry name" value="GRP"/>
    <property type="match status" value="1"/>
</dbReference>
<dbReference type="Pfam" id="PF06151">
    <property type="entry name" value="Trehalose_recp"/>
    <property type="match status" value="1"/>
</dbReference>